<evidence type="ECO:0000256" key="7">
    <source>
        <dbReference type="ARBA" id="ARBA00023180"/>
    </source>
</evidence>
<keyword evidence="7" id="KW-0325">Glycoprotein</keyword>
<evidence type="ECO:0000256" key="3">
    <source>
        <dbReference type="ARBA" id="ARBA00020491"/>
    </source>
</evidence>
<keyword evidence="8" id="KW-0711">Selenium</keyword>
<evidence type="ECO:0000256" key="1">
    <source>
        <dbReference type="ARBA" id="ARBA00004613"/>
    </source>
</evidence>
<dbReference type="Proteomes" id="UP000001595">
    <property type="component" value="Chromosome 5"/>
</dbReference>
<keyword evidence="10" id="KW-1185">Reference proteome</keyword>
<evidence type="ECO:0000256" key="8">
    <source>
        <dbReference type="ARBA" id="ARBA00023266"/>
    </source>
</evidence>
<reference evidence="9" key="2">
    <citation type="submission" date="2025-08" db="UniProtKB">
        <authorList>
            <consortium name="Ensembl"/>
        </authorList>
    </citation>
    <scope>IDENTIFICATION</scope>
</reference>
<sequence length="381" mass="42801">MWRSLGLALALCLLPLGGTESQDQSSLCKQPPAWSIRDQDPMLNSNGSVTVVALLQASCYLCILQASKLEDLRVKLKKEGYSNISYIVVNHQGISSRLKYTHLKNKVSEHIPVYQQEENQTDVWTLLNGSKDDFLIYDRCGRLVYHLGLPFSFLTFPYVEEAIKIAYCEKKCGNCSLTTLKDEDFCKSVSLATVDKTVEAPSPHYHHEHHHNHRHQHLGSSELSENQQPGAPDAPTHPAPPGLHHHHKHKGQHRQGHPENRDMPGSEDIQDLQKKLCRKRCINQLLCKLPKDSELAPRSCCCHCRHLIFEKTGSAITCQCKENLPSLCSCQGLRAEENITESCQCRLPPPACQISQQLIPTEASTSCRCKNQAKKCECPSN</sequence>
<dbReference type="Ensembl" id="ENSPPYT00000029403.3">
    <property type="protein sequence ID" value="ENSPPYP00000023549.3"/>
    <property type="gene ID" value="ENSPPYG00000025924.3"/>
</dbReference>
<keyword evidence="6" id="KW-0712">Selenocysteine</keyword>
<reference evidence="9 10" key="1">
    <citation type="submission" date="2008-02" db="EMBL/GenBank/DDBJ databases">
        <title>A 6x draft sequence assembly of the Pongo pygmaeus abelii genome.</title>
        <authorList>
            <person name="Wilson R.K."/>
            <person name="Mardis E."/>
        </authorList>
    </citation>
    <scope>NUCLEOTIDE SEQUENCE [LARGE SCALE GENOMIC DNA]</scope>
</reference>
<comment type="subcellular location">
    <subcellularLocation>
        <location evidence="1">Secreted</location>
    </subcellularLocation>
</comment>
<dbReference type="GO" id="GO:0005576">
    <property type="term" value="C:extracellular region"/>
    <property type="evidence" value="ECO:0007669"/>
    <property type="project" value="UniProtKB-SubCell"/>
</dbReference>
<dbReference type="InterPro" id="IPR037941">
    <property type="entry name" value="SeP"/>
</dbReference>
<comment type="similarity">
    <text evidence="2">Belongs to the selenoprotein P family.</text>
</comment>
<dbReference type="GeneTree" id="ENSGT00510000049326"/>
<dbReference type="Pfam" id="PF04593">
    <property type="entry name" value="SelP_C"/>
    <property type="match status" value="1"/>
</dbReference>
<dbReference type="PANTHER" id="PTHR10105">
    <property type="entry name" value="SELENOPROTEIN P"/>
    <property type="match status" value="1"/>
</dbReference>
<keyword evidence="4" id="KW-0964">Secreted</keyword>
<evidence type="ECO:0000256" key="6">
    <source>
        <dbReference type="ARBA" id="ARBA00022933"/>
    </source>
</evidence>
<dbReference type="InterPro" id="IPR007671">
    <property type="entry name" value="Selenoprotein-P_N"/>
</dbReference>
<dbReference type="AlphaFoldDB" id="H2PXQ5"/>
<dbReference type="HOGENOM" id="CLU_064314_1_0_1"/>
<dbReference type="InterPro" id="IPR007672">
    <property type="entry name" value="SelP_C"/>
</dbReference>
<protein>
    <recommendedName>
        <fullName evidence="3">Selenoprotein P</fullName>
    </recommendedName>
</protein>
<organism evidence="9 10">
    <name type="scientific">Pongo abelii</name>
    <name type="common">Sumatran orangutan</name>
    <name type="synonym">Pongo pygmaeus abelii</name>
    <dbReference type="NCBI Taxonomy" id="9601"/>
    <lineage>
        <taxon>Eukaryota</taxon>
        <taxon>Metazoa</taxon>
        <taxon>Chordata</taxon>
        <taxon>Craniata</taxon>
        <taxon>Vertebrata</taxon>
        <taxon>Euteleostomi</taxon>
        <taxon>Mammalia</taxon>
        <taxon>Eutheria</taxon>
        <taxon>Euarchontoglires</taxon>
        <taxon>Primates</taxon>
        <taxon>Haplorrhini</taxon>
        <taxon>Catarrhini</taxon>
        <taxon>Hominidae</taxon>
        <taxon>Pongo</taxon>
    </lineage>
</organism>
<evidence type="ECO:0000313" key="9">
    <source>
        <dbReference type="Ensembl" id="ENSPPYP00000023549.3"/>
    </source>
</evidence>
<dbReference type="InParanoid" id="H2PXQ5"/>
<evidence type="ECO:0000256" key="5">
    <source>
        <dbReference type="ARBA" id="ARBA00022729"/>
    </source>
</evidence>
<proteinExistence type="inferred from homology"/>
<reference evidence="9" key="3">
    <citation type="submission" date="2025-09" db="UniProtKB">
        <authorList>
            <consortium name="Ensembl"/>
        </authorList>
    </citation>
    <scope>IDENTIFICATION</scope>
</reference>
<evidence type="ECO:0000256" key="4">
    <source>
        <dbReference type="ARBA" id="ARBA00022525"/>
    </source>
</evidence>
<gene>
    <name evidence="9" type="primary">SELENOP</name>
</gene>
<dbReference type="PANTHER" id="PTHR10105:SF3">
    <property type="entry name" value="SELENOPROTEIN P"/>
    <property type="match status" value="1"/>
</dbReference>
<dbReference type="GO" id="GO:0008430">
    <property type="term" value="F:selenium binding"/>
    <property type="evidence" value="ECO:0007669"/>
    <property type="project" value="InterPro"/>
</dbReference>
<name>H2PXQ5_PONAB</name>
<dbReference type="Pfam" id="PF04592">
    <property type="entry name" value="SelP_N"/>
    <property type="match status" value="1"/>
</dbReference>
<evidence type="ECO:0000256" key="2">
    <source>
        <dbReference type="ARBA" id="ARBA00010035"/>
    </source>
</evidence>
<keyword evidence="5" id="KW-0732">Signal</keyword>
<accession>H2PXQ5</accession>
<evidence type="ECO:0000313" key="10">
    <source>
        <dbReference type="Proteomes" id="UP000001595"/>
    </source>
</evidence>
<dbReference type="GO" id="GO:0001887">
    <property type="term" value="P:selenium compound metabolic process"/>
    <property type="evidence" value="ECO:0007669"/>
    <property type="project" value="TreeGrafter"/>
</dbReference>